<name>A0A5C1QIP2_9SPIO</name>
<dbReference type="EMBL" id="CP035807">
    <property type="protein sequence ID" value="QEN06414.1"/>
    <property type="molecule type" value="Genomic_DNA"/>
</dbReference>
<dbReference type="KEGG" id="sper:EW093_16365"/>
<evidence type="ECO:0000259" key="5">
    <source>
        <dbReference type="Pfam" id="PF00496"/>
    </source>
</evidence>
<dbReference type="GO" id="GO:0015833">
    <property type="term" value="P:peptide transport"/>
    <property type="evidence" value="ECO:0007669"/>
    <property type="project" value="TreeGrafter"/>
</dbReference>
<dbReference type="InterPro" id="IPR030678">
    <property type="entry name" value="Peptide/Ni-bd"/>
</dbReference>
<dbReference type="InterPro" id="IPR000914">
    <property type="entry name" value="SBP_5_dom"/>
</dbReference>
<organism evidence="6 7">
    <name type="scientific">Thiospirochaeta perfilievii</name>
    <dbReference type="NCBI Taxonomy" id="252967"/>
    <lineage>
        <taxon>Bacteria</taxon>
        <taxon>Pseudomonadati</taxon>
        <taxon>Spirochaetota</taxon>
        <taxon>Spirochaetia</taxon>
        <taxon>Spirochaetales</taxon>
        <taxon>Spirochaetaceae</taxon>
        <taxon>Thiospirochaeta</taxon>
    </lineage>
</organism>
<keyword evidence="7" id="KW-1185">Reference proteome</keyword>
<dbReference type="PANTHER" id="PTHR30290:SF10">
    <property type="entry name" value="PERIPLASMIC OLIGOPEPTIDE-BINDING PROTEIN-RELATED"/>
    <property type="match status" value="1"/>
</dbReference>
<evidence type="ECO:0000313" key="7">
    <source>
        <dbReference type="Proteomes" id="UP000323824"/>
    </source>
</evidence>
<keyword evidence="4" id="KW-0732">Signal</keyword>
<feature type="domain" description="Solute-binding protein family 5" evidence="5">
    <location>
        <begin position="66"/>
        <end position="436"/>
    </location>
</feature>
<keyword evidence="3" id="KW-0813">Transport</keyword>
<comment type="similarity">
    <text evidence="2">Belongs to the bacterial solute-binding protein 5 family.</text>
</comment>
<dbReference type="Gene3D" id="3.10.105.10">
    <property type="entry name" value="Dipeptide-binding Protein, Domain 3"/>
    <property type="match status" value="1"/>
</dbReference>
<dbReference type="PIRSF" id="PIRSF002741">
    <property type="entry name" value="MppA"/>
    <property type="match status" value="1"/>
</dbReference>
<protein>
    <submittedName>
        <fullName evidence="6">Peptide ABC transporter substrate-binding protein</fullName>
    </submittedName>
</protein>
<dbReference type="AlphaFoldDB" id="A0A5C1QIP2"/>
<evidence type="ECO:0000256" key="4">
    <source>
        <dbReference type="ARBA" id="ARBA00022729"/>
    </source>
</evidence>
<dbReference type="SUPFAM" id="SSF53850">
    <property type="entry name" value="Periplasmic binding protein-like II"/>
    <property type="match status" value="1"/>
</dbReference>
<comment type="subcellular location">
    <subcellularLocation>
        <location evidence="1">Cell envelope</location>
    </subcellularLocation>
</comment>
<gene>
    <name evidence="6" type="ORF">EW093_16365</name>
</gene>
<dbReference type="OrthoDB" id="9801912at2"/>
<dbReference type="Gene3D" id="3.90.76.10">
    <property type="entry name" value="Dipeptide-binding Protein, Domain 1"/>
    <property type="match status" value="1"/>
</dbReference>
<dbReference type="FunFam" id="3.90.76.10:FF:000001">
    <property type="entry name" value="Oligopeptide ABC transporter substrate-binding protein"/>
    <property type="match status" value="1"/>
</dbReference>
<dbReference type="PANTHER" id="PTHR30290">
    <property type="entry name" value="PERIPLASMIC BINDING COMPONENT OF ABC TRANSPORTER"/>
    <property type="match status" value="1"/>
</dbReference>
<evidence type="ECO:0000256" key="2">
    <source>
        <dbReference type="ARBA" id="ARBA00005695"/>
    </source>
</evidence>
<dbReference type="Pfam" id="PF00496">
    <property type="entry name" value="SBP_bac_5"/>
    <property type="match status" value="1"/>
</dbReference>
<dbReference type="Proteomes" id="UP000323824">
    <property type="component" value="Chromosome"/>
</dbReference>
<proteinExistence type="inferred from homology"/>
<accession>A0A5C1QIP2</accession>
<dbReference type="FunFam" id="3.10.105.10:FF:000001">
    <property type="entry name" value="Oligopeptide ABC transporter, oligopeptide-binding protein"/>
    <property type="match status" value="1"/>
</dbReference>
<sequence length="515" mass="57516">MTVVSSFASNNAEEGNMKEPVVFRLINGGEPASLDPAMIQGVPENRIYQSLFEGLVAYDYETARAIPGVAQSWTVSDDNTVYTFKLRQTSWNDGVAITAQTFVDSWLRELDPNTAAPYAWFPSMFVKGAAEYNAGTAGAEAVGVKAIDDYTLEVTLVGPLPYALDAFAHYSFGIAPLHTIAEHGDSWTNVDKIVTNGPYKLKEWVPQDKLVVEKDPKYWDAKNVKVDQFVYLPVEDNNTGYSMFLNGEVDWMTTVPTDRMKEGLLRDDVIVSPNLATYYYVINNKVEPLTDVRVRKALSMSINRTELTERIGQAGQIPSAAMVPTMEGYPALEGNTFNVAEAKKLLAEAGYPNGEGFPVLPILYNTSEGHKKMAEFIQAQWKENLGIDVTLENQEWKTFLSSKNQHDYSIARSGWGGDYQDPNTFLDMFVTGAAMNDMQYENPEYDALIEKAATMKAGAARFEALREAESMLVERDQALIPLYTYVKVNCIDLNKWGGWAPNVLDLHPPRQIYKK</sequence>
<dbReference type="GO" id="GO:0043190">
    <property type="term" value="C:ATP-binding cassette (ABC) transporter complex"/>
    <property type="evidence" value="ECO:0007669"/>
    <property type="project" value="InterPro"/>
</dbReference>
<reference evidence="6 7" key="2">
    <citation type="submission" date="2019-09" db="EMBL/GenBank/DDBJ databases">
        <title>Complete Genome Sequence and Methylome Analysis of free living Spirochaetas.</title>
        <authorList>
            <person name="Leshcheva N."/>
            <person name="Mikheeva N."/>
        </authorList>
    </citation>
    <scope>NUCLEOTIDE SEQUENCE [LARGE SCALE GENOMIC DNA]</scope>
    <source>
        <strain evidence="6 7">P</strain>
    </source>
</reference>
<evidence type="ECO:0000256" key="3">
    <source>
        <dbReference type="ARBA" id="ARBA00022448"/>
    </source>
</evidence>
<evidence type="ECO:0000313" key="6">
    <source>
        <dbReference type="EMBL" id="QEN06414.1"/>
    </source>
</evidence>
<dbReference type="CDD" id="cd08504">
    <property type="entry name" value="PBP2_OppA"/>
    <property type="match status" value="1"/>
</dbReference>
<dbReference type="Gene3D" id="3.40.190.10">
    <property type="entry name" value="Periplasmic binding protein-like II"/>
    <property type="match status" value="1"/>
</dbReference>
<reference evidence="6 7" key="1">
    <citation type="submission" date="2019-02" db="EMBL/GenBank/DDBJ databases">
        <authorList>
            <person name="Fomenkov A."/>
            <person name="Dubinina G."/>
            <person name="Grabovich M."/>
            <person name="Vincze T."/>
            <person name="Roberts R.J."/>
        </authorList>
    </citation>
    <scope>NUCLEOTIDE SEQUENCE [LARGE SCALE GENOMIC DNA]</scope>
    <source>
        <strain evidence="6 7">P</strain>
    </source>
</reference>
<dbReference type="InterPro" id="IPR039424">
    <property type="entry name" value="SBP_5"/>
</dbReference>
<dbReference type="GO" id="GO:0030288">
    <property type="term" value="C:outer membrane-bounded periplasmic space"/>
    <property type="evidence" value="ECO:0007669"/>
    <property type="project" value="TreeGrafter"/>
</dbReference>
<dbReference type="GO" id="GO:1904680">
    <property type="term" value="F:peptide transmembrane transporter activity"/>
    <property type="evidence" value="ECO:0007669"/>
    <property type="project" value="TreeGrafter"/>
</dbReference>
<evidence type="ECO:0000256" key="1">
    <source>
        <dbReference type="ARBA" id="ARBA00004196"/>
    </source>
</evidence>